<feature type="transmembrane region" description="Helical" evidence="6">
    <location>
        <begin position="6"/>
        <end position="22"/>
    </location>
</feature>
<dbReference type="GO" id="GO:0016020">
    <property type="term" value="C:membrane"/>
    <property type="evidence" value="ECO:0007669"/>
    <property type="project" value="UniProtKB-SubCell"/>
</dbReference>
<dbReference type="Gene3D" id="1.20.5.2700">
    <property type="match status" value="1"/>
</dbReference>
<feature type="transmembrane region" description="Helical" evidence="6">
    <location>
        <begin position="646"/>
        <end position="664"/>
    </location>
</feature>
<feature type="transmembrane region" description="Helical" evidence="6">
    <location>
        <begin position="232"/>
        <end position="248"/>
    </location>
</feature>
<feature type="domain" description="NADH:quinone oxidoreductase/Mrp antiporter transmembrane" evidence="7">
    <location>
        <begin position="121"/>
        <end position="400"/>
    </location>
</feature>
<feature type="transmembrane region" description="Helical" evidence="6">
    <location>
        <begin position="104"/>
        <end position="122"/>
    </location>
</feature>
<feature type="transmembrane region" description="Helical" evidence="6">
    <location>
        <begin position="167"/>
        <end position="192"/>
    </location>
</feature>
<sequence length="665" mass="67805">MTVLLWSLPALPVVLGAVLALAGRVADRIAPATAVAVAAVTLPLAVLLAVARPRASAVLFGTLRAGLAVDGLSAVMVVTVAAVALAVLVFAAGDVSRDEDRGRFFGFMLMFTGAMLATVTATDLVLLLMAWELMGAMSYALIGFWWRDGDRVRSATTAFVTTRAGDLGLYFAAGCALVATGSTDLAGLAAGSSPWRDLAAAGIVAACLGKSAQLPFSFWLSRAMAGPSAVSALLHSATMVAAGAYLLLRAEPLLAATGWAATAVAWAGALTALLLGAVALAQRDLKQLLAASTCAQIGFMVLAAGVGARAGGTAHLVAHAAVKSLLFCCAGAWLTALGTKSLTGLHGAARRYPLVGVTFAAGALTLAGLPPMSLWITKDAVLTLAAQRSAALHLVASAAALLATAYAVKALVAVVRRSDTRVDERVGARVDERVGAGVDGQAGERVDDDAERTGTRHVAVLARLPLPALALMAVASGLVGLPTIFAFWRRLVGGAGEPGPAAGELVVSALAAVAVASAVPVLARRGLRAPRLLRSWLCLEQGVILLVWRPLMACARALARFDDHVVDGAVRGVASAAPAARALARFDDGLIDGVVRGVPRAGTALATLVTRRFEGGVDGIVRGVATGVTRLGSLARRPQTGLPHHYLAQAVAGFVLLALIVVLTR</sequence>
<evidence type="ECO:0000259" key="8">
    <source>
        <dbReference type="Pfam" id="PF00662"/>
    </source>
</evidence>
<accession>A0A5J5JW00</accession>
<evidence type="ECO:0000256" key="2">
    <source>
        <dbReference type="ARBA" id="ARBA00022692"/>
    </source>
</evidence>
<feature type="transmembrane region" description="Helical" evidence="6">
    <location>
        <begin position="288"/>
        <end position="310"/>
    </location>
</feature>
<dbReference type="GO" id="GO:0042773">
    <property type="term" value="P:ATP synthesis coupled electron transport"/>
    <property type="evidence" value="ECO:0007669"/>
    <property type="project" value="InterPro"/>
</dbReference>
<dbReference type="Pfam" id="PF00361">
    <property type="entry name" value="Proton_antipo_M"/>
    <property type="match status" value="1"/>
</dbReference>
<dbReference type="PANTHER" id="PTHR42829">
    <property type="entry name" value="NADH-UBIQUINONE OXIDOREDUCTASE CHAIN 5"/>
    <property type="match status" value="1"/>
</dbReference>
<keyword evidence="4 6" id="KW-0472">Membrane</keyword>
<dbReference type="InterPro" id="IPR003945">
    <property type="entry name" value="NU5C-like"/>
</dbReference>
<protein>
    <submittedName>
        <fullName evidence="9">NADH-quinone oxidoreductase subunit L</fullName>
    </submittedName>
</protein>
<dbReference type="AlphaFoldDB" id="A0A5J5JW00"/>
<dbReference type="GO" id="GO:0012505">
    <property type="term" value="C:endomembrane system"/>
    <property type="evidence" value="ECO:0007669"/>
    <property type="project" value="UniProtKB-SubCell"/>
</dbReference>
<evidence type="ECO:0000256" key="3">
    <source>
        <dbReference type="ARBA" id="ARBA00022989"/>
    </source>
</evidence>
<name>A0A5J5JW00_9ACTN</name>
<feature type="transmembrane region" description="Helical" evidence="6">
    <location>
        <begin position="466"/>
        <end position="488"/>
    </location>
</feature>
<dbReference type="Proteomes" id="UP000327011">
    <property type="component" value="Unassembled WGS sequence"/>
</dbReference>
<evidence type="ECO:0000256" key="5">
    <source>
        <dbReference type="RuleBase" id="RU000320"/>
    </source>
</evidence>
<dbReference type="InterPro" id="IPR001750">
    <property type="entry name" value="ND/Mrp_TM"/>
</dbReference>
<keyword evidence="2 5" id="KW-0812">Transmembrane</keyword>
<dbReference type="GO" id="GO:0003954">
    <property type="term" value="F:NADH dehydrogenase activity"/>
    <property type="evidence" value="ECO:0007669"/>
    <property type="project" value="TreeGrafter"/>
</dbReference>
<comment type="subcellular location">
    <subcellularLocation>
        <location evidence="1">Endomembrane system</location>
        <topology evidence="1">Multi-pass membrane protein</topology>
    </subcellularLocation>
    <subcellularLocation>
        <location evidence="5">Membrane</location>
        <topology evidence="5">Multi-pass membrane protein</topology>
    </subcellularLocation>
</comment>
<organism evidence="9 10">
    <name type="scientific">Microbispora cellulosiformans</name>
    <dbReference type="NCBI Taxonomy" id="2614688"/>
    <lineage>
        <taxon>Bacteria</taxon>
        <taxon>Bacillati</taxon>
        <taxon>Actinomycetota</taxon>
        <taxon>Actinomycetes</taxon>
        <taxon>Streptosporangiales</taxon>
        <taxon>Streptosporangiaceae</taxon>
        <taxon>Microbispora</taxon>
    </lineage>
</organism>
<evidence type="ECO:0000313" key="9">
    <source>
        <dbReference type="EMBL" id="KAA9375502.1"/>
    </source>
</evidence>
<feature type="transmembrane region" description="Helical" evidence="6">
    <location>
        <begin position="500"/>
        <end position="523"/>
    </location>
</feature>
<feature type="transmembrane region" description="Helical" evidence="6">
    <location>
        <begin position="128"/>
        <end position="146"/>
    </location>
</feature>
<evidence type="ECO:0000256" key="4">
    <source>
        <dbReference type="ARBA" id="ARBA00023136"/>
    </source>
</evidence>
<evidence type="ECO:0000259" key="7">
    <source>
        <dbReference type="Pfam" id="PF00361"/>
    </source>
</evidence>
<keyword evidence="10" id="KW-1185">Reference proteome</keyword>
<feature type="domain" description="NADH-Ubiquinone oxidoreductase (complex I) chain 5 N-terminal" evidence="8">
    <location>
        <begin position="63"/>
        <end position="105"/>
    </location>
</feature>
<dbReference type="PRINTS" id="PR01434">
    <property type="entry name" value="NADHDHGNASE5"/>
</dbReference>
<feature type="transmembrane region" description="Helical" evidence="6">
    <location>
        <begin position="198"/>
        <end position="220"/>
    </location>
</feature>
<dbReference type="Pfam" id="PF00662">
    <property type="entry name" value="Proton_antipo_N"/>
    <property type="match status" value="1"/>
</dbReference>
<proteinExistence type="predicted"/>
<evidence type="ECO:0000256" key="6">
    <source>
        <dbReference type="SAM" id="Phobius"/>
    </source>
</evidence>
<dbReference type="PANTHER" id="PTHR42829:SF1">
    <property type="entry name" value="INORGANIC CARBON TRANSPORTER SUBUNIT DABB-RELATED"/>
    <property type="match status" value="1"/>
</dbReference>
<evidence type="ECO:0000313" key="10">
    <source>
        <dbReference type="Proteomes" id="UP000327011"/>
    </source>
</evidence>
<feature type="transmembrane region" description="Helical" evidence="6">
    <location>
        <begin position="260"/>
        <end position="281"/>
    </location>
</feature>
<comment type="caution">
    <text evidence="9">The sequence shown here is derived from an EMBL/GenBank/DDBJ whole genome shotgun (WGS) entry which is preliminary data.</text>
</comment>
<evidence type="ECO:0000256" key="1">
    <source>
        <dbReference type="ARBA" id="ARBA00004127"/>
    </source>
</evidence>
<keyword evidence="3 6" id="KW-1133">Transmembrane helix</keyword>
<feature type="transmembrane region" description="Helical" evidence="6">
    <location>
        <begin position="29"/>
        <end position="51"/>
    </location>
</feature>
<feature type="transmembrane region" description="Helical" evidence="6">
    <location>
        <begin position="316"/>
        <end position="339"/>
    </location>
</feature>
<dbReference type="RefSeq" id="WP_150937348.1">
    <property type="nucleotide sequence ID" value="NZ_VYTZ01000011.1"/>
</dbReference>
<dbReference type="GO" id="GO:0015990">
    <property type="term" value="P:electron transport coupled proton transport"/>
    <property type="evidence" value="ECO:0007669"/>
    <property type="project" value="TreeGrafter"/>
</dbReference>
<dbReference type="GO" id="GO:0008137">
    <property type="term" value="F:NADH dehydrogenase (ubiquinone) activity"/>
    <property type="evidence" value="ECO:0007669"/>
    <property type="project" value="InterPro"/>
</dbReference>
<feature type="transmembrane region" description="Helical" evidence="6">
    <location>
        <begin position="71"/>
        <end position="92"/>
    </location>
</feature>
<dbReference type="EMBL" id="VYTZ01000011">
    <property type="protein sequence ID" value="KAA9375502.1"/>
    <property type="molecule type" value="Genomic_DNA"/>
</dbReference>
<feature type="transmembrane region" description="Helical" evidence="6">
    <location>
        <begin position="390"/>
        <end position="415"/>
    </location>
</feature>
<gene>
    <name evidence="9" type="ORF">F5972_27520</name>
</gene>
<dbReference type="InterPro" id="IPR001516">
    <property type="entry name" value="Proton_antipo_N"/>
</dbReference>
<reference evidence="9 10" key="1">
    <citation type="submission" date="2019-09" db="EMBL/GenBank/DDBJ databases">
        <title>Screening of Novel Bioactive Compounds from Soil-Associated.</title>
        <authorList>
            <person name="Gong X."/>
        </authorList>
    </citation>
    <scope>NUCLEOTIDE SEQUENCE [LARGE SCALE GENOMIC DNA]</scope>
    <source>
        <strain evidence="9 10">Gxj-6</strain>
    </source>
</reference>
<feature type="transmembrane region" description="Helical" evidence="6">
    <location>
        <begin position="351"/>
        <end position="370"/>
    </location>
</feature>